<reference evidence="1 2" key="1">
    <citation type="submission" date="2017-12" db="EMBL/GenBank/DDBJ databases">
        <title>Sequencing, de novo assembly and annotation of complete genome of a new Thraustochytrid species, strain FCC1311.</title>
        <authorList>
            <person name="Sedici K."/>
            <person name="Godart F."/>
            <person name="Aiese Cigliano R."/>
            <person name="Sanseverino W."/>
            <person name="Barakat M."/>
            <person name="Ortet P."/>
            <person name="Marechal E."/>
            <person name="Cagnac O."/>
            <person name="Amato A."/>
        </authorList>
    </citation>
    <scope>NUCLEOTIDE SEQUENCE [LARGE SCALE GENOMIC DNA]</scope>
</reference>
<dbReference type="AlphaFoldDB" id="A0A2R5GMD2"/>
<dbReference type="EMBL" id="BEYU01000113">
    <property type="protein sequence ID" value="GBG32040.1"/>
    <property type="molecule type" value="Genomic_DNA"/>
</dbReference>
<keyword evidence="2" id="KW-1185">Reference proteome</keyword>
<comment type="caution">
    <text evidence="1">The sequence shown here is derived from an EMBL/GenBank/DDBJ whole genome shotgun (WGS) entry which is preliminary data.</text>
</comment>
<protein>
    <submittedName>
        <fullName evidence="1">Uncharacterized protein</fullName>
    </submittedName>
</protein>
<name>A0A2R5GMD2_9STRA</name>
<gene>
    <name evidence="1" type="ORF">FCC1311_082652</name>
</gene>
<sequence>MATDSKAQRLRTSRLVPQIPFVLSWLRHVDTNAADLLVYAPKNVSEREASKAWDQILSSLDTYGDLSTEQLRRICANQEPIVWAKAILQLFETATPQIVTDKAFLMLLGASNKIKNEDDGAQVASKLVPELDQIRISCLEALGEVSALIRDTASDPEDAAMKLGPSFLLESVVPGPEVDAASRIMRLLVVHADSVFGKPGAVSTFDALGARPRSAEEVFDGQSQLSSRSAREQKVANALADAGFM</sequence>
<evidence type="ECO:0000313" key="2">
    <source>
        <dbReference type="Proteomes" id="UP000241890"/>
    </source>
</evidence>
<organism evidence="1 2">
    <name type="scientific">Hondaea fermentalgiana</name>
    <dbReference type="NCBI Taxonomy" id="2315210"/>
    <lineage>
        <taxon>Eukaryota</taxon>
        <taxon>Sar</taxon>
        <taxon>Stramenopiles</taxon>
        <taxon>Bigyra</taxon>
        <taxon>Labyrinthulomycetes</taxon>
        <taxon>Thraustochytrida</taxon>
        <taxon>Thraustochytriidae</taxon>
        <taxon>Hondaea</taxon>
    </lineage>
</organism>
<evidence type="ECO:0000313" key="1">
    <source>
        <dbReference type="EMBL" id="GBG32040.1"/>
    </source>
</evidence>
<accession>A0A2R5GMD2</accession>
<proteinExistence type="predicted"/>
<dbReference type="InParanoid" id="A0A2R5GMD2"/>
<dbReference type="Proteomes" id="UP000241890">
    <property type="component" value="Unassembled WGS sequence"/>
</dbReference>